<dbReference type="InterPro" id="IPR011990">
    <property type="entry name" value="TPR-like_helical_dom_sf"/>
</dbReference>
<organism evidence="1">
    <name type="scientific">marine sediment metagenome</name>
    <dbReference type="NCBI Taxonomy" id="412755"/>
    <lineage>
        <taxon>unclassified sequences</taxon>
        <taxon>metagenomes</taxon>
        <taxon>ecological metagenomes</taxon>
    </lineage>
</organism>
<name>X1IBW4_9ZZZZ</name>
<dbReference type="SMART" id="SM00028">
    <property type="entry name" value="TPR"/>
    <property type="match status" value="2"/>
</dbReference>
<feature type="non-terminal residue" evidence="1">
    <location>
        <position position="1"/>
    </location>
</feature>
<proteinExistence type="predicted"/>
<reference evidence="1" key="1">
    <citation type="journal article" date="2014" name="Front. Microbiol.">
        <title>High frequency of phylogenetically diverse reductive dehalogenase-homologous genes in deep subseafloor sedimentary metagenomes.</title>
        <authorList>
            <person name="Kawai M."/>
            <person name="Futagami T."/>
            <person name="Toyoda A."/>
            <person name="Takaki Y."/>
            <person name="Nishi S."/>
            <person name="Hori S."/>
            <person name="Arai W."/>
            <person name="Tsubouchi T."/>
            <person name="Morono Y."/>
            <person name="Uchiyama I."/>
            <person name="Ito T."/>
            <person name="Fujiyama A."/>
            <person name="Inagaki F."/>
            <person name="Takami H."/>
        </authorList>
    </citation>
    <scope>NUCLEOTIDE SEQUENCE</scope>
    <source>
        <strain evidence="1">Expedition CK06-06</strain>
    </source>
</reference>
<dbReference type="InterPro" id="IPR019734">
    <property type="entry name" value="TPR_rpt"/>
</dbReference>
<dbReference type="PROSITE" id="PS50293">
    <property type="entry name" value="TPR_REGION"/>
    <property type="match status" value="1"/>
</dbReference>
<accession>X1IBW4</accession>
<dbReference type="EMBL" id="BARU01039263">
    <property type="protein sequence ID" value="GAH79182.1"/>
    <property type="molecule type" value="Genomic_DNA"/>
</dbReference>
<protein>
    <submittedName>
        <fullName evidence="1">Uncharacterized protein</fullName>
    </submittedName>
</protein>
<comment type="caution">
    <text evidence="1">The sequence shown here is derived from an EMBL/GenBank/DDBJ whole genome shotgun (WGS) entry which is preliminary data.</text>
</comment>
<evidence type="ECO:0000313" key="1">
    <source>
        <dbReference type="EMBL" id="GAH79182.1"/>
    </source>
</evidence>
<dbReference type="AlphaFoldDB" id="X1IBW4"/>
<dbReference type="PROSITE" id="PS50005">
    <property type="entry name" value="TPR"/>
    <property type="match status" value="1"/>
</dbReference>
<dbReference type="SUPFAM" id="SSF48452">
    <property type="entry name" value="TPR-like"/>
    <property type="match status" value="1"/>
</dbReference>
<sequence>LGNFYTLSQKFEEAIKILKRAEKINKMNPELYYNLGMAYEGLNEKDKARDSFRLVLKLNPDYKSAQEHLIKLVEE</sequence>
<gene>
    <name evidence="1" type="ORF">S03H2_60880</name>
</gene>
<dbReference type="Gene3D" id="1.25.40.10">
    <property type="entry name" value="Tetratricopeptide repeat domain"/>
    <property type="match status" value="1"/>
</dbReference>
<dbReference type="Pfam" id="PF13414">
    <property type="entry name" value="TPR_11"/>
    <property type="match status" value="1"/>
</dbReference>